<protein>
    <recommendedName>
        <fullName evidence="4">DUF559 domain-containing protein</fullName>
    </recommendedName>
</protein>
<dbReference type="eggNOG" id="COG4085">
    <property type="taxonomic scope" value="Bacteria"/>
</dbReference>
<accession>U3B308</accession>
<keyword evidence="3" id="KW-1185">Reference proteome</keyword>
<evidence type="ECO:0000313" key="3">
    <source>
        <dbReference type="Proteomes" id="UP000016562"/>
    </source>
</evidence>
<organism evidence="2 3">
    <name type="scientific">Vibrio ezurae NBRC 102218</name>
    <dbReference type="NCBI Taxonomy" id="1219080"/>
    <lineage>
        <taxon>Bacteria</taxon>
        <taxon>Pseudomonadati</taxon>
        <taxon>Pseudomonadota</taxon>
        <taxon>Gammaproteobacteria</taxon>
        <taxon>Vibrionales</taxon>
        <taxon>Vibrionaceae</taxon>
        <taxon>Vibrio</taxon>
    </lineage>
</organism>
<feature type="transmembrane region" description="Helical" evidence="1">
    <location>
        <begin position="222"/>
        <end position="240"/>
    </location>
</feature>
<dbReference type="RefSeq" id="WP_021713545.1">
    <property type="nucleotide sequence ID" value="NZ_BATM01000020.1"/>
</dbReference>
<sequence length="393" mass="45513">MINREFPLIYLNKYLMVFGDEVLSWNTWKQRYSKQIEHVAGYEEAFVDRVLSQLPDVTPNDVVPQYHFKDDNGKNRYIDFMIINKAKGYCLPIELDGTYKDVNHQRWKDFLVRQNSLITKFGVVLRFTNKQMLFESDKIIRKINDTLYIQSKNKMTDEYKQKERENLVSWYDDKLNSLEEKNSTEIKSQINDLRSLILDMQLKNDTNNNLDAPQKSNNRNKGIVIGVLVLMLVIGGVFFISSSDNISDINESTPTKIEPQNISNLEPKSSPVNTWKEVSDSEIKQVLSSASWMPNDAVSSKSASKYVGDYKTICGVISQISDFSKGTYFNFDEKFPKSTFSMVIWNTDAKNILNGRLSFKYLLHKKVCVSGKIAKYKRHIQTTINSRTQLDVF</sequence>
<dbReference type="Proteomes" id="UP000016562">
    <property type="component" value="Unassembled WGS sequence"/>
</dbReference>
<reference evidence="2 3" key="1">
    <citation type="submission" date="2013-09" db="EMBL/GenBank/DDBJ databases">
        <title>Whole genome shotgun sequence of Vibrio ezurae NBRC 102218.</title>
        <authorList>
            <person name="Yoshida I."/>
            <person name="Hosoyama A."/>
            <person name="Numata M."/>
            <person name="Hashimoto M."/>
            <person name="Hosoyama Y."/>
            <person name="Tsuchikane K."/>
            <person name="Noguchi M."/>
            <person name="Hirakata S."/>
            <person name="Ichikawa N."/>
            <person name="Ohji S."/>
            <person name="Yamazoe A."/>
            <person name="Fujita N."/>
        </authorList>
    </citation>
    <scope>NUCLEOTIDE SEQUENCE [LARGE SCALE GENOMIC DNA]</scope>
    <source>
        <strain evidence="2 3">NBRC 102218</strain>
    </source>
</reference>
<keyword evidence="1" id="KW-0472">Membrane</keyword>
<evidence type="ECO:0000256" key="1">
    <source>
        <dbReference type="SAM" id="Phobius"/>
    </source>
</evidence>
<evidence type="ECO:0000313" key="2">
    <source>
        <dbReference type="EMBL" id="GAD79837.1"/>
    </source>
</evidence>
<evidence type="ECO:0008006" key="4">
    <source>
        <dbReference type="Google" id="ProtNLM"/>
    </source>
</evidence>
<keyword evidence="1" id="KW-0812">Transmembrane</keyword>
<comment type="caution">
    <text evidence="2">The sequence shown here is derived from an EMBL/GenBank/DDBJ whole genome shotgun (WGS) entry which is preliminary data.</text>
</comment>
<proteinExistence type="predicted"/>
<gene>
    <name evidence="2" type="ORF">VEZ01S_20_01100</name>
</gene>
<dbReference type="AlphaFoldDB" id="U3B308"/>
<keyword evidence="1" id="KW-1133">Transmembrane helix</keyword>
<dbReference type="EMBL" id="BATM01000020">
    <property type="protein sequence ID" value="GAD79837.1"/>
    <property type="molecule type" value="Genomic_DNA"/>
</dbReference>
<dbReference type="STRING" id="1219080.VEZ01S_20_01100"/>
<name>U3B308_9VIBR</name>